<gene>
    <name evidence="2" type="ORF">LCGC14_2675580</name>
</gene>
<comment type="caution">
    <text evidence="2">The sequence shown here is derived from an EMBL/GenBank/DDBJ whole genome shotgun (WGS) entry which is preliminary data.</text>
</comment>
<keyword evidence="1" id="KW-0812">Transmembrane</keyword>
<dbReference type="EMBL" id="LAZR01047032">
    <property type="protein sequence ID" value="KKK95162.1"/>
    <property type="molecule type" value="Genomic_DNA"/>
</dbReference>
<feature type="transmembrane region" description="Helical" evidence="1">
    <location>
        <begin position="55"/>
        <end position="76"/>
    </location>
</feature>
<feature type="transmembrane region" description="Helical" evidence="1">
    <location>
        <begin position="137"/>
        <end position="160"/>
    </location>
</feature>
<proteinExistence type="predicted"/>
<feature type="transmembrane region" description="Helical" evidence="1">
    <location>
        <begin position="7"/>
        <end position="27"/>
    </location>
</feature>
<sequence>MGAGKIFCILGGILALVASLFFSFYSFELIPGTTEYGFGIGLFINFGAIFENADILAIVLYILYAVGVISGLFILIGAKSRVIAIIGSIFALLLGILLLIRFGLEINLGFDISSSLLFFWGTPIIDGIIPFDLPLGLGTMSLGTVLLVGGGVLGFIGGIIGTSDF</sequence>
<name>A0A0F8ZMV6_9ZZZZ</name>
<evidence type="ECO:0000256" key="1">
    <source>
        <dbReference type="SAM" id="Phobius"/>
    </source>
</evidence>
<protein>
    <submittedName>
        <fullName evidence="2">Uncharacterized protein</fullName>
    </submittedName>
</protein>
<keyword evidence="1" id="KW-0472">Membrane</keyword>
<feature type="transmembrane region" description="Helical" evidence="1">
    <location>
        <begin position="82"/>
        <end position="100"/>
    </location>
</feature>
<accession>A0A0F8ZMV6</accession>
<dbReference type="AlphaFoldDB" id="A0A0F8ZMV6"/>
<keyword evidence="1" id="KW-1133">Transmembrane helix</keyword>
<reference evidence="2" key="1">
    <citation type="journal article" date="2015" name="Nature">
        <title>Complex archaea that bridge the gap between prokaryotes and eukaryotes.</title>
        <authorList>
            <person name="Spang A."/>
            <person name="Saw J.H."/>
            <person name="Jorgensen S.L."/>
            <person name="Zaremba-Niedzwiedzka K."/>
            <person name="Martijn J."/>
            <person name="Lind A.E."/>
            <person name="van Eijk R."/>
            <person name="Schleper C."/>
            <person name="Guy L."/>
            <person name="Ettema T.J."/>
        </authorList>
    </citation>
    <scope>NUCLEOTIDE SEQUENCE</scope>
</reference>
<organism evidence="2">
    <name type="scientific">marine sediment metagenome</name>
    <dbReference type="NCBI Taxonomy" id="412755"/>
    <lineage>
        <taxon>unclassified sequences</taxon>
        <taxon>metagenomes</taxon>
        <taxon>ecological metagenomes</taxon>
    </lineage>
</organism>
<evidence type="ECO:0000313" key="2">
    <source>
        <dbReference type="EMBL" id="KKK95162.1"/>
    </source>
</evidence>